<dbReference type="PANTHER" id="PTHR48081:SF3">
    <property type="entry name" value="ALPHA_BETA HYDROLASE FOLD-3 DOMAIN-CONTAINING PROTEIN"/>
    <property type="match status" value="1"/>
</dbReference>
<dbReference type="OrthoDB" id="24847at2"/>
<accession>A0A1G5RZP6</accession>
<keyword evidence="4" id="KW-1185">Reference proteome</keyword>
<proteinExistence type="predicted"/>
<dbReference type="Gene3D" id="3.40.50.1820">
    <property type="entry name" value="alpha/beta hydrolase"/>
    <property type="match status" value="1"/>
</dbReference>
<dbReference type="STRING" id="1120920.SAMN03080599_01846"/>
<name>A0A1G5RZP6_9FIRM</name>
<dbReference type="InterPro" id="IPR013094">
    <property type="entry name" value="AB_hydrolase_3"/>
</dbReference>
<protein>
    <submittedName>
        <fullName evidence="3">Acetyl esterase/lipase</fullName>
    </submittedName>
</protein>
<dbReference type="Proteomes" id="UP000199208">
    <property type="component" value="Unassembled WGS sequence"/>
</dbReference>
<evidence type="ECO:0000313" key="3">
    <source>
        <dbReference type="EMBL" id="SCZ79615.1"/>
    </source>
</evidence>
<dbReference type="GO" id="GO:0016787">
    <property type="term" value="F:hydrolase activity"/>
    <property type="evidence" value="ECO:0007669"/>
    <property type="project" value="UniProtKB-KW"/>
</dbReference>
<reference evidence="3 4" key="1">
    <citation type="submission" date="2016-10" db="EMBL/GenBank/DDBJ databases">
        <authorList>
            <person name="de Groot N.N."/>
        </authorList>
    </citation>
    <scope>NUCLEOTIDE SEQUENCE [LARGE SCALE GENOMIC DNA]</scope>
    <source>
        <strain evidence="3 4">DSM 2784</strain>
    </source>
</reference>
<dbReference type="InterPro" id="IPR029058">
    <property type="entry name" value="AB_hydrolase_fold"/>
</dbReference>
<evidence type="ECO:0000256" key="1">
    <source>
        <dbReference type="ARBA" id="ARBA00022801"/>
    </source>
</evidence>
<dbReference type="EMBL" id="FMWL01000008">
    <property type="protein sequence ID" value="SCZ79615.1"/>
    <property type="molecule type" value="Genomic_DNA"/>
</dbReference>
<dbReference type="PANTHER" id="PTHR48081">
    <property type="entry name" value="AB HYDROLASE SUPERFAMILY PROTEIN C4A8.06C"/>
    <property type="match status" value="1"/>
</dbReference>
<dbReference type="Pfam" id="PF07859">
    <property type="entry name" value="Abhydrolase_3"/>
    <property type="match status" value="1"/>
</dbReference>
<evidence type="ECO:0000313" key="4">
    <source>
        <dbReference type="Proteomes" id="UP000199208"/>
    </source>
</evidence>
<dbReference type="RefSeq" id="WP_092590771.1">
    <property type="nucleotide sequence ID" value="NZ_FMWL01000008.1"/>
</dbReference>
<evidence type="ECO:0000259" key="2">
    <source>
        <dbReference type="Pfam" id="PF07859"/>
    </source>
</evidence>
<dbReference type="SUPFAM" id="SSF53474">
    <property type="entry name" value="alpha/beta-Hydrolases"/>
    <property type="match status" value="1"/>
</dbReference>
<dbReference type="InterPro" id="IPR050300">
    <property type="entry name" value="GDXG_lipolytic_enzyme"/>
</dbReference>
<feature type="domain" description="Alpha/beta hydrolase fold-3" evidence="2">
    <location>
        <begin position="35"/>
        <end position="156"/>
    </location>
</feature>
<keyword evidence="1" id="KW-0378">Hydrolase</keyword>
<gene>
    <name evidence="3" type="ORF">SAMN03080599_01846</name>
</gene>
<dbReference type="AlphaFoldDB" id="A0A1G5RZP6"/>
<organism evidence="3 4">
    <name type="scientific">Acidaminobacter hydrogenoformans DSM 2784</name>
    <dbReference type="NCBI Taxonomy" id="1120920"/>
    <lineage>
        <taxon>Bacteria</taxon>
        <taxon>Bacillati</taxon>
        <taxon>Bacillota</taxon>
        <taxon>Clostridia</taxon>
        <taxon>Peptostreptococcales</taxon>
        <taxon>Acidaminobacteraceae</taxon>
        <taxon>Acidaminobacter</taxon>
    </lineage>
</organism>
<sequence length="288" mass="32565">MITAETYSFQTFSGINLFADLYRTAEVSSPSKPTILYFHGGGLLYGTRDDLPEAYIQLLTRAGHNLISFDYPLAPESRLSVIIDTVIKAILWFTQHAKTTLQLSDNKYVLFGRSAGAYLCLLAASRIQMTEHQAPEAISAYYGYASLDLINFRTPSKHYLSFLHVDDRTVQSLIKPDPIAYAPIEQRFALYLYARQSGTWLNFLLNENDQVLDYALSDNELSILPPTFLAASTTDEDVPFKASKELSKTIPNSTLFTVYGLNHDFDRDLNNEAGIHSYQKLLEWLSQF</sequence>